<accession>A0A2G2WCG0</accession>
<dbReference type="InterPro" id="IPR023796">
    <property type="entry name" value="Serpin_dom"/>
</dbReference>
<reference evidence="3 4" key="1">
    <citation type="journal article" date="2017" name="Genome Biol.">
        <title>New reference genome sequences of hot pepper reveal the massive evolution of plant disease-resistance genes by retroduplication.</title>
        <authorList>
            <person name="Kim S."/>
            <person name="Park J."/>
            <person name="Yeom S.I."/>
            <person name="Kim Y.M."/>
            <person name="Seo E."/>
            <person name="Kim K.T."/>
            <person name="Kim M.S."/>
            <person name="Lee J.M."/>
            <person name="Cheong K."/>
            <person name="Shin H.S."/>
            <person name="Kim S.B."/>
            <person name="Han K."/>
            <person name="Lee J."/>
            <person name="Park M."/>
            <person name="Lee H.A."/>
            <person name="Lee H.Y."/>
            <person name="Lee Y."/>
            <person name="Oh S."/>
            <person name="Lee J.H."/>
            <person name="Choi E."/>
            <person name="Choi E."/>
            <person name="Lee S.E."/>
            <person name="Jeon J."/>
            <person name="Kim H."/>
            <person name="Choi G."/>
            <person name="Song H."/>
            <person name="Lee J."/>
            <person name="Lee S.C."/>
            <person name="Kwon J.K."/>
            <person name="Lee H.Y."/>
            <person name="Koo N."/>
            <person name="Hong Y."/>
            <person name="Kim R.W."/>
            <person name="Kang W.H."/>
            <person name="Huh J.H."/>
            <person name="Kang B.C."/>
            <person name="Yang T.J."/>
            <person name="Lee Y.H."/>
            <person name="Bennetzen J.L."/>
            <person name="Choi D."/>
        </authorList>
    </citation>
    <scope>NUCLEOTIDE SEQUENCE [LARGE SCALE GENOMIC DNA]</scope>
    <source>
        <strain evidence="4">cv. PBC81</strain>
    </source>
</reference>
<dbReference type="Gene3D" id="2.60.120.330">
    <property type="entry name" value="B-lactam Antibiotic, Isopenicillin N Synthase, Chain"/>
    <property type="match status" value="1"/>
</dbReference>
<dbReference type="InterPro" id="IPR027443">
    <property type="entry name" value="IPNS-like_sf"/>
</dbReference>
<dbReference type="Pfam" id="PF03171">
    <property type="entry name" value="2OG-FeII_Oxy"/>
    <property type="match status" value="1"/>
</dbReference>
<dbReference type="Pfam" id="PF00079">
    <property type="entry name" value="Serpin"/>
    <property type="match status" value="1"/>
</dbReference>
<dbReference type="PANTHER" id="PTHR47990">
    <property type="entry name" value="2-OXOGLUTARATE (2OG) AND FE(II)-DEPENDENT OXYGENASE SUPERFAMILY PROTEIN-RELATED"/>
    <property type="match status" value="1"/>
</dbReference>
<gene>
    <name evidence="3" type="ORF">CQW23_16968</name>
</gene>
<dbReference type="OrthoDB" id="1063785at2759"/>
<dbReference type="AlphaFoldDB" id="A0A2G2WCG0"/>
<evidence type="ECO:0000313" key="4">
    <source>
        <dbReference type="Proteomes" id="UP000224567"/>
    </source>
</evidence>
<reference evidence="4" key="2">
    <citation type="journal article" date="2017" name="J. Anim. Genet.">
        <title>Multiple reference genome sequences of hot pepper reveal the massive evolution of plant disease resistance genes by retroduplication.</title>
        <authorList>
            <person name="Kim S."/>
            <person name="Park J."/>
            <person name="Yeom S.-I."/>
            <person name="Kim Y.-M."/>
            <person name="Seo E."/>
            <person name="Kim K.-T."/>
            <person name="Kim M.-S."/>
            <person name="Lee J.M."/>
            <person name="Cheong K."/>
            <person name="Shin H.-S."/>
            <person name="Kim S.-B."/>
            <person name="Han K."/>
            <person name="Lee J."/>
            <person name="Park M."/>
            <person name="Lee H.-A."/>
            <person name="Lee H.-Y."/>
            <person name="Lee Y."/>
            <person name="Oh S."/>
            <person name="Lee J.H."/>
            <person name="Choi E."/>
            <person name="Choi E."/>
            <person name="Lee S.E."/>
            <person name="Jeon J."/>
            <person name="Kim H."/>
            <person name="Choi G."/>
            <person name="Song H."/>
            <person name="Lee J."/>
            <person name="Lee S.-C."/>
            <person name="Kwon J.-K."/>
            <person name="Lee H.-Y."/>
            <person name="Koo N."/>
            <person name="Hong Y."/>
            <person name="Kim R.W."/>
            <person name="Kang W.-H."/>
            <person name="Huh J.H."/>
            <person name="Kang B.-C."/>
            <person name="Yang T.-J."/>
            <person name="Lee Y.-H."/>
            <person name="Bennetzen J.L."/>
            <person name="Choi D."/>
        </authorList>
    </citation>
    <scope>NUCLEOTIDE SEQUENCE [LARGE SCALE GENOMIC DNA]</scope>
    <source>
        <strain evidence="4">cv. PBC81</strain>
    </source>
</reference>
<feature type="domain" description="Isopenicillin N synthase-like Fe(2+) 2OG dioxygenase" evidence="2">
    <location>
        <begin position="3"/>
        <end position="77"/>
    </location>
</feature>
<feature type="domain" description="Serpin" evidence="1">
    <location>
        <begin position="142"/>
        <end position="241"/>
    </location>
</feature>
<evidence type="ECO:0000259" key="2">
    <source>
        <dbReference type="Pfam" id="PF03171"/>
    </source>
</evidence>
<dbReference type="SUPFAM" id="SSF51197">
    <property type="entry name" value="Clavaminate synthase-like"/>
    <property type="match status" value="1"/>
</dbReference>
<dbReference type="SUPFAM" id="SSF56574">
    <property type="entry name" value="Serpins"/>
    <property type="match status" value="1"/>
</dbReference>
<dbReference type="InterPro" id="IPR044861">
    <property type="entry name" value="IPNS-like_FE2OG_OXY"/>
</dbReference>
<protein>
    <submittedName>
        <fullName evidence="3">Serpin-ZX</fullName>
    </submittedName>
</protein>
<evidence type="ECO:0000259" key="1">
    <source>
        <dbReference type="Pfam" id="PF00079"/>
    </source>
</evidence>
<dbReference type="EMBL" id="MLFT02000007">
    <property type="protein sequence ID" value="PHT42943.1"/>
    <property type="molecule type" value="Genomic_DNA"/>
</dbReference>
<proteinExistence type="predicted"/>
<dbReference type="Proteomes" id="UP000224567">
    <property type="component" value="Unassembled WGS sequence"/>
</dbReference>
<dbReference type="InterPro" id="IPR050231">
    <property type="entry name" value="Iron_ascorbate_oxido_reductase"/>
</dbReference>
<name>A0A2G2WCG0_CAPBA</name>
<dbReference type="InterPro" id="IPR042185">
    <property type="entry name" value="Serpin_sf_2"/>
</dbReference>
<evidence type="ECO:0000313" key="3">
    <source>
        <dbReference type="EMBL" id="PHT42943.1"/>
    </source>
</evidence>
<keyword evidence="4" id="KW-1185">Reference proteome</keyword>
<dbReference type="Gene3D" id="2.30.39.10">
    <property type="entry name" value="Alpha-1-antitrypsin, domain 1"/>
    <property type="match status" value="1"/>
</dbReference>
<sequence length="456" mass="51181">MRTDMNCITIVYQDELGGLQVRSKDGQWVDIFPCEGTLVVNIGDMLQAWSNDKLRSSEHRVVLKKPVSCFSLVFFCCFENEKVILAPDEVVGEENSRIYKPFVFYDYLNFRVNCFSLVFFCYFENEKVILAPDEVVGCEDRHRFSMYFFLPDAKDGLPALVNKVSYKSFLLKRHLRYQKVGVSEFRTPKFKISFGFEASNVLKGHGVVLSFSGNGLTEMMDSAVGSNFYVCIIFHKPFTEVGYRLQQITYLMQQMSDLFLLFPMDHSSAATVTVMMVAIDGGGGGYHVTFLDVSSLSAVVPKFRDGNKGREQGPKPQGSVSSTRINLLCQKCGVNHQGVYRASSDICFKYGKPGHKGAASSAISGQHLNRLYALQSRQDQESSPDVVTGALQVYHLHVYDLLGLETSLLFVTPYIAVNFRVSPEILAEPFSVSTLVARRVYMNCPVMVSWKVTSAD</sequence>
<dbReference type="STRING" id="33114.A0A2G2WCG0"/>
<dbReference type="InterPro" id="IPR036186">
    <property type="entry name" value="Serpin_sf"/>
</dbReference>
<comment type="caution">
    <text evidence="3">The sequence shown here is derived from an EMBL/GenBank/DDBJ whole genome shotgun (WGS) entry which is preliminary data.</text>
</comment>
<organism evidence="3 4">
    <name type="scientific">Capsicum baccatum</name>
    <name type="common">Peruvian pepper</name>
    <dbReference type="NCBI Taxonomy" id="33114"/>
    <lineage>
        <taxon>Eukaryota</taxon>
        <taxon>Viridiplantae</taxon>
        <taxon>Streptophyta</taxon>
        <taxon>Embryophyta</taxon>
        <taxon>Tracheophyta</taxon>
        <taxon>Spermatophyta</taxon>
        <taxon>Magnoliopsida</taxon>
        <taxon>eudicotyledons</taxon>
        <taxon>Gunneridae</taxon>
        <taxon>Pentapetalae</taxon>
        <taxon>asterids</taxon>
        <taxon>lamiids</taxon>
        <taxon>Solanales</taxon>
        <taxon>Solanaceae</taxon>
        <taxon>Solanoideae</taxon>
        <taxon>Capsiceae</taxon>
        <taxon>Capsicum</taxon>
    </lineage>
</organism>